<organism evidence="2">
    <name type="scientific">bioreactor metagenome</name>
    <dbReference type="NCBI Taxonomy" id="1076179"/>
    <lineage>
        <taxon>unclassified sequences</taxon>
        <taxon>metagenomes</taxon>
        <taxon>ecological metagenomes</taxon>
    </lineage>
</organism>
<dbReference type="PANTHER" id="PTHR43228">
    <property type="entry name" value="TWO-COMPONENT RESPONSE REGULATOR"/>
    <property type="match status" value="1"/>
</dbReference>
<evidence type="ECO:0000313" key="2">
    <source>
        <dbReference type="EMBL" id="MPM84510.1"/>
    </source>
</evidence>
<dbReference type="PANTHER" id="PTHR43228:SF1">
    <property type="entry name" value="TWO-COMPONENT RESPONSE REGULATOR ARR22"/>
    <property type="match status" value="1"/>
</dbReference>
<dbReference type="AlphaFoldDB" id="A0A645D4U3"/>
<dbReference type="InterPro" id="IPR011006">
    <property type="entry name" value="CheY-like_superfamily"/>
</dbReference>
<comment type="caution">
    <text evidence="2">The sequence shown here is derived from an EMBL/GenBank/DDBJ whole genome shotgun (WGS) entry which is preliminary data.</text>
</comment>
<dbReference type="Gene3D" id="3.40.50.2300">
    <property type="match status" value="1"/>
</dbReference>
<protein>
    <submittedName>
        <fullName evidence="2">Chemotaxis protein CheY</fullName>
    </submittedName>
</protein>
<evidence type="ECO:0000259" key="1">
    <source>
        <dbReference type="PROSITE" id="PS50110"/>
    </source>
</evidence>
<dbReference type="SMART" id="SM00448">
    <property type="entry name" value="REC"/>
    <property type="match status" value="1"/>
</dbReference>
<dbReference type="SUPFAM" id="SSF52172">
    <property type="entry name" value="CheY-like"/>
    <property type="match status" value="1"/>
</dbReference>
<accession>A0A645D4U3</accession>
<proteinExistence type="predicted"/>
<dbReference type="PROSITE" id="PS50110">
    <property type="entry name" value="RESPONSE_REGULATORY"/>
    <property type="match status" value="1"/>
</dbReference>
<feature type="domain" description="Response regulatory" evidence="1">
    <location>
        <begin position="13"/>
        <end position="129"/>
    </location>
</feature>
<dbReference type="Pfam" id="PF00072">
    <property type="entry name" value="Response_reg"/>
    <property type="match status" value="1"/>
</dbReference>
<name>A0A645D4U3_9ZZZZ</name>
<dbReference type="EMBL" id="VSSQ01033037">
    <property type="protein sequence ID" value="MPM84510.1"/>
    <property type="molecule type" value="Genomic_DNA"/>
</dbReference>
<reference evidence="2" key="1">
    <citation type="submission" date="2019-08" db="EMBL/GenBank/DDBJ databases">
        <authorList>
            <person name="Kucharzyk K."/>
            <person name="Murdoch R.W."/>
            <person name="Higgins S."/>
            <person name="Loffler F."/>
        </authorList>
    </citation>
    <scope>NUCLEOTIDE SEQUENCE</scope>
</reference>
<sequence length="144" mass="15785">MDTVANLPRGTETILIVDDHETIWDFLIEALQKLGYSVLLAENGLDAVEIYRENPRAVDLVLLDMIMPKCGGHQAFYQIREIDPEAKILLSSGYVSETEVHDLLQQGACGFLSKPHRLAVVAQAIRNALDQPAGTAANTKKADA</sequence>
<dbReference type="InterPro" id="IPR052048">
    <property type="entry name" value="ST_Response_Regulator"/>
</dbReference>
<gene>
    <name evidence="2" type="primary">cheY_32</name>
    <name evidence="2" type="ORF">SDC9_131583</name>
</gene>
<dbReference type="GO" id="GO:0000160">
    <property type="term" value="P:phosphorelay signal transduction system"/>
    <property type="evidence" value="ECO:0007669"/>
    <property type="project" value="InterPro"/>
</dbReference>
<dbReference type="InterPro" id="IPR001789">
    <property type="entry name" value="Sig_transdc_resp-reg_receiver"/>
</dbReference>